<sequence length="51" mass="5786">IEGDLFYFSPIFLSLFGTKLTDIGMSALKDLENLVELYLDRTLITSVVLFI</sequence>
<reference evidence="1 2" key="1">
    <citation type="submission" date="2021-06" db="EMBL/GenBank/DDBJ databases">
        <authorList>
            <person name="Kallberg Y."/>
            <person name="Tangrot J."/>
            <person name="Rosling A."/>
        </authorList>
    </citation>
    <scope>NUCLEOTIDE SEQUENCE [LARGE SCALE GENOMIC DNA]</scope>
    <source>
        <strain evidence="1 2">120-4 pot B 10/14</strain>
    </source>
</reference>
<dbReference type="Proteomes" id="UP000789901">
    <property type="component" value="Unassembled WGS sequence"/>
</dbReference>
<accession>A0ABN7XBI9</accession>
<proteinExistence type="predicted"/>
<name>A0ABN7XBI9_GIGMA</name>
<evidence type="ECO:0000313" key="2">
    <source>
        <dbReference type="Proteomes" id="UP000789901"/>
    </source>
</evidence>
<protein>
    <submittedName>
        <fullName evidence="1">4245_t:CDS:1</fullName>
    </submittedName>
</protein>
<dbReference type="EMBL" id="CAJVQB010113023">
    <property type="protein sequence ID" value="CAG8852532.1"/>
    <property type="molecule type" value="Genomic_DNA"/>
</dbReference>
<evidence type="ECO:0000313" key="1">
    <source>
        <dbReference type="EMBL" id="CAG8852532.1"/>
    </source>
</evidence>
<feature type="non-terminal residue" evidence="1">
    <location>
        <position position="1"/>
    </location>
</feature>
<gene>
    <name evidence="1" type="ORF">GMARGA_LOCUS41353</name>
</gene>
<comment type="caution">
    <text evidence="1">The sequence shown here is derived from an EMBL/GenBank/DDBJ whole genome shotgun (WGS) entry which is preliminary data.</text>
</comment>
<organism evidence="1 2">
    <name type="scientific">Gigaspora margarita</name>
    <dbReference type="NCBI Taxonomy" id="4874"/>
    <lineage>
        <taxon>Eukaryota</taxon>
        <taxon>Fungi</taxon>
        <taxon>Fungi incertae sedis</taxon>
        <taxon>Mucoromycota</taxon>
        <taxon>Glomeromycotina</taxon>
        <taxon>Glomeromycetes</taxon>
        <taxon>Diversisporales</taxon>
        <taxon>Gigasporaceae</taxon>
        <taxon>Gigaspora</taxon>
    </lineage>
</organism>
<keyword evidence="2" id="KW-1185">Reference proteome</keyword>